<sequence length="281" mass="31506">MKRDDLAYCFIHKGISSFSMQWKHVHKLLAGDFDSLLQFMAKHQLLLIFCTKAIKESSLVRNQTFFSAYLIKLREAVRHISMTGCPLLITGVSSMDEVRTIRTIGGGQTYIAVNLCNTELDVPSPVSPELITEYGRLMNNIILDPPALKTPTDRQNYIENNISYSFLHELTDDILVDETYMVNLCNMYATLPAKLLGIYPQKGALIAGADADIIVWSPSSGQDVARHGENISILKADIKYLVVSGRLIEGSEHIKPNSLNGRYIFRDPVIDLPYKDSILLP</sequence>
<evidence type="ECO:0000313" key="1">
    <source>
        <dbReference type="EMBL" id="URW78722.1"/>
    </source>
</evidence>
<dbReference type="RefSeq" id="WP_250722083.1">
    <property type="nucleotide sequence ID" value="NZ_CP098400.1"/>
</dbReference>
<gene>
    <name evidence="1" type="ORF">M9189_07585</name>
</gene>
<dbReference type="InterPro" id="IPR011059">
    <property type="entry name" value="Metal-dep_hydrolase_composite"/>
</dbReference>
<dbReference type="PANTHER" id="PTHR11647">
    <property type="entry name" value="HYDRANTOINASE/DIHYDROPYRIMIDINASE FAMILY MEMBER"/>
    <property type="match status" value="1"/>
</dbReference>
<reference evidence="1" key="2">
    <citation type="submission" date="2022-06" db="EMBL/GenBank/DDBJ databases">
        <title>Xiashengella guii gen. nov. sp. nov., a bacterium isolated form anaerobic digestion tank.</title>
        <authorList>
            <person name="Huang H."/>
        </authorList>
    </citation>
    <scope>NUCLEOTIDE SEQUENCE</scope>
    <source>
        <strain evidence="1">Ai-910</strain>
    </source>
</reference>
<dbReference type="InterPro" id="IPR050378">
    <property type="entry name" value="Metallo-dep_Hydrolases_sf"/>
</dbReference>
<evidence type="ECO:0000313" key="2">
    <source>
        <dbReference type="Proteomes" id="UP001056426"/>
    </source>
</evidence>
<organism evidence="1 2">
    <name type="scientific">Xiashengella succiniciproducens</name>
    <dbReference type="NCBI Taxonomy" id="2949635"/>
    <lineage>
        <taxon>Bacteria</taxon>
        <taxon>Pseudomonadati</taxon>
        <taxon>Bacteroidota</taxon>
        <taxon>Bacteroidia</taxon>
        <taxon>Marinilabiliales</taxon>
        <taxon>Marinilabiliaceae</taxon>
        <taxon>Xiashengella</taxon>
    </lineage>
</organism>
<protein>
    <submittedName>
        <fullName evidence="1">Amidohydrolase family protein</fullName>
    </submittedName>
</protein>
<dbReference type="InterPro" id="IPR032466">
    <property type="entry name" value="Metal_Hydrolase"/>
</dbReference>
<dbReference type="Proteomes" id="UP001056426">
    <property type="component" value="Chromosome"/>
</dbReference>
<dbReference type="GO" id="GO:0016810">
    <property type="term" value="F:hydrolase activity, acting on carbon-nitrogen (but not peptide) bonds"/>
    <property type="evidence" value="ECO:0007669"/>
    <property type="project" value="InterPro"/>
</dbReference>
<name>A0A9J6ZLI3_9BACT</name>
<dbReference type="KEGG" id="alkq:M9189_07585"/>
<dbReference type="PANTHER" id="PTHR11647:SF1">
    <property type="entry name" value="COLLAPSIN RESPONSE MEDIATOR PROTEIN"/>
    <property type="match status" value="1"/>
</dbReference>
<dbReference type="Gene3D" id="3.20.20.140">
    <property type="entry name" value="Metal-dependent hydrolases"/>
    <property type="match status" value="1"/>
</dbReference>
<reference evidence="1" key="1">
    <citation type="submission" date="2022-05" db="EMBL/GenBank/DDBJ databases">
        <authorList>
            <person name="Sun X."/>
        </authorList>
    </citation>
    <scope>NUCLEOTIDE SEQUENCE</scope>
    <source>
        <strain evidence="1">Ai-910</strain>
    </source>
</reference>
<keyword evidence="2" id="KW-1185">Reference proteome</keyword>
<dbReference type="SUPFAM" id="SSF51556">
    <property type="entry name" value="Metallo-dependent hydrolases"/>
    <property type="match status" value="1"/>
</dbReference>
<proteinExistence type="predicted"/>
<dbReference type="EMBL" id="CP098400">
    <property type="protein sequence ID" value="URW78722.1"/>
    <property type="molecule type" value="Genomic_DNA"/>
</dbReference>
<accession>A0A9J6ZLI3</accession>
<dbReference type="SUPFAM" id="SSF51338">
    <property type="entry name" value="Composite domain of metallo-dependent hydrolases"/>
    <property type="match status" value="1"/>
</dbReference>
<dbReference type="AlphaFoldDB" id="A0A9J6ZLI3"/>